<feature type="domain" description="Phosphoribosyltransferase" evidence="2">
    <location>
        <begin position="150"/>
        <end position="227"/>
    </location>
</feature>
<dbReference type="InterPro" id="IPR051910">
    <property type="entry name" value="ComF/GntX_DNA_util-trans"/>
</dbReference>
<dbReference type="CDD" id="cd06223">
    <property type="entry name" value="PRTases_typeI"/>
    <property type="match status" value="1"/>
</dbReference>
<reference evidence="4" key="1">
    <citation type="submission" date="2015-08" db="EMBL/GenBank/DDBJ databases">
        <title>Complete DNA Sequence of Pseudomonas syringae pv. actinidiae, the Causal Agent of Kiwifruit Canker Disease.</title>
        <authorList>
            <person name="Rikkerink E.H.A."/>
            <person name="Fineran P.C."/>
        </authorList>
    </citation>
    <scope>NUCLEOTIDE SEQUENCE</scope>
    <source>
        <strain evidence="4">DSM 13666</strain>
    </source>
</reference>
<dbReference type="RefSeq" id="WP_053430270.1">
    <property type="nucleotide sequence ID" value="NZ_CP040441.1"/>
</dbReference>
<feature type="domain" description="Double zinc ribbon" evidence="3">
    <location>
        <begin position="2"/>
        <end position="64"/>
    </location>
</feature>
<name>A0A0M0KFU9_ALKHA</name>
<dbReference type="PANTHER" id="PTHR47505">
    <property type="entry name" value="DNA UTILIZATION PROTEIN YHGH"/>
    <property type="match status" value="1"/>
</dbReference>
<sequence>MPRCLICHQPFFENVSWSTMFFSGEADVICQECEGKFQPISKPICSICGRSMKKTVEGDHCLDCKRWLPEMQTIEKNRALFEYNPFLKNVLTQLKFRGDVKLAEAFHPLLKKLYQKEFKFDVIVPIPLSKDRLIERGFNQVEALLAKWCTYEDVLARKPGRKQSKKSRIERIQQRTTPFMLKGEAEVVKGRSIVLVDDVYTTGATIRQAATVLQAHGAARVRSMTIAR</sequence>
<dbReference type="GeneID" id="87599154"/>
<gene>
    <name evidence="4" type="ORF">AMD02_01915</name>
</gene>
<dbReference type="PANTHER" id="PTHR47505:SF1">
    <property type="entry name" value="DNA UTILIZATION PROTEIN YHGH"/>
    <property type="match status" value="1"/>
</dbReference>
<dbReference type="InterPro" id="IPR044005">
    <property type="entry name" value="DZR_2"/>
</dbReference>
<dbReference type="InterPro" id="IPR029057">
    <property type="entry name" value="PRTase-like"/>
</dbReference>
<accession>A0A0M0KFU9</accession>
<evidence type="ECO:0000313" key="4">
    <source>
        <dbReference type="EMBL" id="KOO37735.1"/>
    </source>
</evidence>
<proteinExistence type="inferred from homology"/>
<comment type="caution">
    <text evidence="4">The sequence shown here is derived from an EMBL/GenBank/DDBJ whole genome shotgun (WGS) entry which is preliminary data.</text>
</comment>
<protein>
    <recommendedName>
        <fullName evidence="5">Competence protein ComFC</fullName>
    </recommendedName>
</protein>
<accession>A0A4Y7WSY8</accession>
<comment type="similarity">
    <text evidence="1">Belongs to the ComF/GntX family.</text>
</comment>
<evidence type="ECO:0000256" key="1">
    <source>
        <dbReference type="ARBA" id="ARBA00008007"/>
    </source>
</evidence>
<dbReference type="Pfam" id="PF18912">
    <property type="entry name" value="DZR_2"/>
    <property type="match status" value="1"/>
</dbReference>
<evidence type="ECO:0000259" key="2">
    <source>
        <dbReference type="Pfam" id="PF00156"/>
    </source>
</evidence>
<dbReference type="InterPro" id="IPR000836">
    <property type="entry name" value="PRTase_dom"/>
</dbReference>
<dbReference type="Pfam" id="PF00156">
    <property type="entry name" value="Pribosyltran"/>
    <property type="match status" value="1"/>
</dbReference>
<dbReference type="PATRIC" id="fig|136160.3.peg.588"/>
<evidence type="ECO:0008006" key="5">
    <source>
        <dbReference type="Google" id="ProtNLM"/>
    </source>
</evidence>
<dbReference type="EMBL" id="LILD01000001">
    <property type="protein sequence ID" value="KOO37735.1"/>
    <property type="molecule type" value="Genomic_DNA"/>
</dbReference>
<evidence type="ECO:0000259" key="3">
    <source>
        <dbReference type="Pfam" id="PF18912"/>
    </source>
</evidence>
<dbReference type="AlphaFoldDB" id="A0A0M0KFU9"/>
<dbReference type="Gene3D" id="3.40.50.2020">
    <property type="match status" value="1"/>
</dbReference>
<dbReference type="SUPFAM" id="SSF53271">
    <property type="entry name" value="PRTase-like"/>
    <property type="match status" value="1"/>
</dbReference>
<organism evidence="4">
    <name type="scientific">Halalkalibacterium halodurans</name>
    <name type="common">Bacillus halodurans</name>
    <dbReference type="NCBI Taxonomy" id="86665"/>
    <lineage>
        <taxon>Bacteria</taxon>
        <taxon>Bacillati</taxon>
        <taxon>Bacillota</taxon>
        <taxon>Bacilli</taxon>
        <taxon>Bacillales</taxon>
        <taxon>Bacillaceae</taxon>
        <taxon>Halalkalibacterium (ex Joshi et al. 2022)</taxon>
    </lineage>
</organism>